<reference evidence="1" key="1">
    <citation type="submission" date="2020-08" db="EMBL/GenBank/DDBJ databases">
        <title>Multicomponent nature underlies the extraordinary mechanical properties of spider dragline silk.</title>
        <authorList>
            <person name="Kono N."/>
            <person name="Nakamura H."/>
            <person name="Mori M."/>
            <person name="Yoshida Y."/>
            <person name="Ohtoshi R."/>
            <person name="Malay A.D."/>
            <person name="Moran D.A.P."/>
            <person name="Tomita M."/>
            <person name="Numata K."/>
            <person name="Arakawa K."/>
        </authorList>
    </citation>
    <scope>NUCLEOTIDE SEQUENCE</scope>
</reference>
<dbReference type="EMBL" id="BMAW01095320">
    <property type="protein sequence ID" value="GFS69745.1"/>
    <property type="molecule type" value="Genomic_DNA"/>
</dbReference>
<name>A0A8X6T2H3_NEPPI</name>
<evidence type="ECO:0000313" key="2">
    <source>
        <dbReference type="Proteomes" id="UP000887013"/>
    </source>
</evidence>
<organism evidence="1 2">
    <name type="scientific">Nephila pilipes</name>
    <name type="common">Giant wood spider</name>
    <name type="synonym">Nephila maculata</name>
    <dbReference type="NCBI Taxonomy" id="299642"/>
    <lineage>
        <taxon>Eukaryota</taxon>
        <taxon>Metazoa</taxon>
        <taxon>Ecdysozoa</taxon>
        <taxon>Arthropoda</taxon>
        <taxon>Chelicerata</taxon>
        <taxon>Arachnida</taxon>
        <taxon>Araneae</taxon>
        <taxon>Araneomorphae</taxon>
        <taxon>Entelegynae</taxon>
        <taxon>Araneoidea</taxon>
        <taxon>Nephilidae</taxon>
        <taxon>Nephila</taxon>
    </lineage>
</organism>
<evidence type="ECO:0000313" key="1">
    <source>
        <dbReference type="EMBL" id="GFS69745.1"/>
    </source>
</evidence>
<accession>A0A8X6T2H3</accession>
<protein>
    <submittedName>
        <fullName evidence="1">Uncharacterized protein</fullName>
    </submittedName>
</protein>
<comment type="caution">
    <text evidence="1">The sequence shown here is derived from an EMBL/GenBank/DDBJ whole genome shotgun (WGS) entry which is preliminary data.</text>
</comment>
<proteinExistence type="predicted"/>
<dbReference type="AlphaFoldDB" id="A0A8X6T2H3"/>
<dbReference type="Proteomes" id="UP000887013">
    <property type="component" value="Unassembled WGS sequence"/>
</dbReference>
<sequence>MQAPRLYNGLNTQNIASQNQSKYFKSLSLICGKPQITKSYFKELLFVISLVRLKAEIIEDCAVGSQEKISLICSKFYAEVRRICTGDESLADLQKAKTMCKAVESESEESQGSVY</sequence>
<keyword evidence="2" id="KW-1185">Reference proteome</keyword>
<gene>
    <name evidence="1" type="ORF">NPIL_222251</name>
</gene>